<comment type="caution">
    <text evidence="1">The sequence shown here is derived from an EMBL/GenBank/DDBJ whole genome shotgun (WGS) entry which is preliminary data.</text>
</comment>
<sequence length="453" mass="51853">MASDAAPTDIPKSPEDIILIWPNFTEGSITEQLLLNINPTALPKFIECSKRDLKTVWTSPARHLCGLEALRKSINPILRNYGKLDLDMNELQRLYRGRKHTEIANRKIAELTNESSQRNLREELFSDDNLIDKTLQIMACVIAKERGIGPIQLEVFFKQAHEPAGPERYELFSYEPAVSAVPKHVIWLVNDNATQLVGPSTISHWTATEYDMDNFPPETIALFSEIINLQHVQEVYDILSLQPHSSTGTGSAGIPISCRDLDGDYVMLDINNELTSYLYIRDYDGNWRRVPRDILTVQTQMEPHRTCGVNWTRHARITPSPKRKTCISVVRDANSRVNSHRVAWRACRWIPPHNRPSIKATVPFRPVKDKMKVTRGFTPSHKCRKNFSRLHKWDGGISRKPLHTLRKLLWDPRKTVPGLFRPEMESWDSARRAFAPAAAASSDWERLNDKPNS</sequence>
<dbReference type="AlphaFoldDB" id="A0A9P4S716"/>
<evidence type="ECO:0000313" key="2">
    <source>
        <dbReference type="Proteomes" id="UP000799429"/>
    </source>
</evidence>
<accession>A0A9P4S716</accession>
<proteinExistence type="predicted"/>
<keyword evidence="2" id="KW-1185">Reference proteome</keyword>
<name>A0A9P4S716_9PEZI</name>
<dbReference type="Proteomes" id="UP000799429">
    <property type="component" value="Unassembled WGS sequence"/>
</dbReference>
<evidence type="ECO:0000313" key="1">
    <source>
        <dbReference type="EMBL" id="KAF2837302.1"/>
    </source>
</evidence>
<protein>
    <submittedName>
        <fullName evidence="1">Uncharacterized protein</fullName>
    </submittedName>
</protein>
<reference evidence="1" key="1">
    <citation type="journal article" date="2020" name="Stud. Mycol.">
        <title>101 Dothideomycetes genomes: a test case for predicting lifestyles and emergence of pathogens.</title>
        <authorList>
            <person name="Haridas S."/>
            <person name="Albert R."/>
            <person name="Binder M."/>
            <person name="Bloem J."/>
            <person name="Labutti K."/>
            <person name="Salamov A."/>
            <person name="Andreopoulos B."/>
            <person name="Baker S."/>
            <person name="Barry K."/>
            <person name="Bills G."/>
            <person name="Bluhm B."/>
            <person name="Cannon C."/>
            <person name="Castanera R."/>
            <person name="Culley D."/>
            <person name="Daum C."/>
            <person name="Ezra D."/>
            <person name="Gonzalez J."/>
            <person name="Henrissat B."/>
            <person name="Kuo A."/>
            <person name="Liang C."/>
            <person name="Lipzen A."/>
            <person name="Lutzoni F."/>
            <person name="Magnuson J."/>
            <person name="Mondo S."/>
            <person name="Nolan M."/>
            <person name="Ohm R."/>
            <person name="Pangilinan J."/>
            <person name="Park H.-J."/>
            <person name="Ramirez L."/>
            <person name="Alfaro M."/>
            <person name="Sun H."/>
            <person name="Tritt A."/>
            <person name="Yoshinaga Y."/>
            <person name="Zwiers L.-H."/>
            <person name="Turgeon B."/>
            <person name="Goodwin S."/>
            <person name="Spatafora J."/>
            <person name="Crous P."/>
            <person name="Grigoriev I."/>
        </authorList>
    </citation>
    <scope>NUCLEOTIDE SEQUENCE</scope>
    <source>
        <strain evidence="1">CBS 101060</strain>
    </source>
</reference>
<gene>
    <name evidence="1" type="ORF">M501DRAFT_1018210</name>
</gene>
<dbReference type="EMBL" id="MU006100">
    <property type="protein sequence ID" value="KAF2837302.1"/>
    <property type="molecule type" value="Genomic_DNA"/>
</dbReference>
<organism evidence="1 2">
    <name type="scientific">Patellaria atrata CBS 101060</name>
    <dbReference type="NCBI Taxonomy" id="1346257"/>
    <lineage>
        <taxon>Eukaryota</taxon>
        <taxon>Fungi</taxon>
        <taxon>Dikarya</taxon>
        <taxon>Ascomycota</taxon>
        <taxon>Pezizomycotina</taxon>
        <taxon>Dothideomycetes</taxon>
        <taxon>Dothideomycetes incertae sedis</taxon>
        <taxon>Patellariales</taxon>
        <taxon>Patellariaceae</taxon>
        <taxon>Patellaria</taxon>
    </lineage>
</organism>